<evidence type="ECO:0000259" key="1">
    <source>
        <dbReference type="Pfam" id="PF00534"/>
    </source>
</evidence>
<dbReference type="SUPFAM" id="SSF53756">
    <property type="entry name" value="UDP-Glycosyltransferase/glycogen phosphorylase"/>
    <property type="match status" value="1"/>
</dbReference>
<dbReference type="Pfam" id="PF00534">
    <property type="entry name" value="Glycos_transf_1"/>
    <property type="match status" value="1"/>
</dbReference>
<accession>A0A9W6CYM9</accession>
<evidence type="ECO:0000313" key="4">
    <source>
        <dbReference type="Proteomes" id="UP001144372"/>
    </source>
</evidence>
<feature type="domain" description="Glycosyl transferase family 1" evidence="1">
    <location>
        <begin position="190"/>
        <end position="352"/>
    </location>
</feature>
<keyword evidence="3" id="KW-0808">Transferase</keyword>
<dbReference type="PANTHER" id="PTHR12526">
    <property type="entry name" value="GLYCOSYLTRANSFERASE"/>
    <property type="match status" value="1"/>
</dbReference>
<dbReference type="PANTHER" id="PTHR12526:SF638">
    <property type="entry name" value="SPORE COAT PROTEIN SA"/>
    <property type="match status" value="1"/>
</dbReference>
<feature type="domain" description="Glycosyltransferase subfamily 4-like N-terminal" evidence="2">
    <location>
        <begin position="7"/>
        <end position="176"/>
    </location>
</feature>
<comment type="caution">
    <text evidence="3">The sequence shown here is derived from an EMBL/GenBank/DDBJ whole genome shotgun (WGS) entry which is preliminary data.</text>
</comment>
<dbReference type="InterPro" id="IPR001296">
    <property type="entry name" value="Glyco_trans_1"/>
</dbReference>
<organism evidence="3 4">
    <name type="scientific">Desulforhabdus amnigena</name>
    <dbReference type="NCBI Taxonomy" id="40218"/>
    <lineage>
        <taxon>Bacteria</taxon>
        <taxon>Pseudomonadati</taxon>
        <taxon>Thermodesulfobacteriota</taxon>
        <taxon>Syntrophobacteria</taxon>
        <taxon>Syntrophobacterales</taxon>
        <taxon>Syntrophobacteraceae</taxon>
        <taxon>Desulforhabdus</taxon>
    </lineage>
</organism>
<name>A0A9W6CYM9_9BACT</name>
<dbReference type="InterPro" id="IPR028098">
    <property type="entry name" value="Glyco_trans_4-like_N"/>
</dbReference>
<protein>
    <submittedName>
        <fullName evidence="3">Transferase</fullName>
    </submittedName>
</protein>
<dbReference type="RefSeq" id="WP_281791686.1">
    <property type="nucleotide sequence ID" value="NZ_BSDR01000001.1"/>
</dbReference>
<dbReference type="Gene3D" id="3.40.50.2000">
    <property type="entry name" value="Glycogen Phosphorylase B"/>
    <property type="match status" value="2"/>
</dbReference>
<evidence type="ECO:0000313" key="3">
    <source>
        <dbReference type="EMBL" id="GLI32632.1"/>
    </source>
</evidence>
<dbReference type="GO" id="GO:0016757">
    <property type="term" value="F:glycosyltransferase activity"/>
    <property type="evidence" value="ECO:0007669"/>
    <property type="project" value="InterPro"/>
</dbReference>
<keyword evidence="4" id="KW-1185">Reference proteome</keyword>
<proteinExistence type="predicted"/>
<dbReference type="Proteomes" id="UP001144372">
    <property type="component" value="Unassembled WGS sequence"/>
</dbReference>
<dbReference type="EMBL" id="BSDR01000001">
    <property type="protein sequence ID" value="GLI32632.1"/>
    <property type="molecule type" value="Genomic_DNA"/>
</dbReference>
<evidence type="ECO:0000259" key="2">
    <source>
        <dbReference type="Pfam" id="PF13439"/>
    </source>
</evidence>
<gene>
    <name evidence="3" type="ORF">DAMNIGENAA_00650</name>
</gene>
<dbReference type="AlphaFoldDB" id="A0A9W6CYM9"/>
<dbReference type="Pfam" id="PF13439">
    <property type="entry name" value="Glyco_transf_4"/>
    <property type="match status" value="1"/>
</dbReference>
<sequence length="382" mass="42507">MLEGTSGGARKHVIDLLLGLNKERYAITFIYSSQRADAVFESLLPVLDRVGIERVEVPMNRGFQGIGDFNGLLRLKHVFRRIRPDLVHAHGAKAGALGRFAARMHGVKGSVYTPHGGSFHKFGGGSGLLYLMIEKSLAGASNHIIGVSESSCEVARKHRLARPDHIHLVHNGIDLAQIDVWKRGFSASNHQKNRRPDSFTVLYPASFLEAKGHLQLLDALDRSQTKLLPGILILLAGEGPLRDKVHSRIYELGLERHFQFLGFQPNLYAWYQRSDLVLLPSRFEDFPYVLLEAMAFSKPVLATRVGGIPELVEDGCNGFLIDPAHLMELPVRLNAYSRDPDFLQAVGEKGRSTVERGFTVERMVAATETIYENILSATNLIR</sequence>
<reference evidence="3" key="1">
    <citation type="submission" date="2022-12" db="EMBL/GenBank/DDBJ databases">
        <title>Reference genome sequencing for broad-spectrum identification of bacterial and archaeal isolates by mass spectrometry.</title>
        <authorList>
            <person name="Sekiguchi Y."/>
            <person name="Tourlousse D.M."/>
        </authorList>
    </citation>
    <scope>NUCLEOTIDE SEQUENCE</scope>
    <source>
        <strain evidence="3">ASRB1</strain>
    </source>
</reference>